<dbReference type="Gene3D" id="3.10.180.10">
    <property type="entry name" value="2,3-Dihydroxybiphenyl 1,2-Dioxygenase, domain 1"/>
    <property type="match status" value="1"/>
</dbReference>
<keyword evidence="1" id="KW-0046">Antibiotic resistance</keyword>
<comment type="caution">
    <text evidence="2">The sequence shown here is derived from an EMBL/GenBank/DDBJ whole genome shotgun (WGS) entry which is preliminary data.</text>
</comment>
<evidence type="ECO:0000313" key="2">
    <source>
        <dbReference type="EMBL" id="GAA4041138.1"/>
    </source>
</evidence>
<dbReference type="InterPro" id="IPR029068">
    <property type="entry name" value="Glyas_Bleomycin-R_OHBP_Dase"/>
</dbReference>
<dbReference type="Pfam" id="PF19581">
    <property type="entry name" value="Glyoxalase_7"/>
    <property type="match status" value="1"/>
</dbReference>
<gene>
    <name evidence="2" type="ORF">GCM10022409_28930</name>
</gene>
<dbReference type="Proteomes" id="UP001501469">
    <property type="component" value="Unassembled WGS sequence"/>
</dbReference>
<organism evidence="2 3">
    <name type="scientific">Hymenobacter glaciei</name>
    <dbReference type="NCBI Taxonomy" id="877209"/>
    <lineage>
        <taxon>Bacteria</taxon>
        <taxon>Pseudomonadati</taxon>
        <taxon>Bacteroidota</taxon>
        <taxon>Cytophagia</taxon>
        <taxon>Cytophagales</taxon>
        <taxon>Hymenobacteraceae</taxon>
        <taxon>Hymenobacter</taxon>
    </lineage>
</organism>
<sequence>MTFCYTPTPVPYPMPTVKPILRIFDHAKAIEFYIDWLGFTLDWEHRPADAPAYLQISRGDITLHLSEHHGDCSPGARVFIDDFLYLEAFHTQLLDRPYKFNRPGLDIPFYDPTALEMTVIDPFSNRLTFVERG</sequence>
<evidence type="ECO:0000313" key="3">
    <source>
        <dbReference type="Proteomes" id="UP001501469"/>
    </source>
</evidence>
<reference evidence="3" key="1">
    <citation type="journal article" date="2019" name="Int. J. Syst. Evol. Microbiol.">
        <title>The Global Catalogue of Microorganisms (GCM) 10K type strain sequencing project: providing services to taxonomists for standard genome sequencing and annotation.</title>
        <authorList>
            <consortium name="The Broad Institute Genomics Platform"/>
            <consortium name="The Broad Institute Genome Sequencing Center for Infectious Disease"/>
            <person name="Wu L."/>
            <person name="Ma J."/>
        </authorList>
    </citation>
    <scope>NUCLEOTIDE SEQUENCE [LARGE SCALE GENOMIC DNA]</scope>
    <source>
        <strain evidence="3">JCM 17225</strain>
    </source>
</reference>
<proteinExistence type="predicted"/>
<dbReference type="SUPFAM" id="SSF54593">
    <property type="entry name" value="Glyoxalase/Bleomycin resistance protein/Dihydroxybiphenyl dioxygenase"/>
    <property type="match status" value="1"/>
</dbReference>
<name>A0ABP7UDM5_9BACT</name>
<protein>
    <submittedName>
        <fullName evidence="2">Glyoxalase superfamily protein</fullName>
    </submittedName>
</protein>
<evidence type="ECO:0000256" key="1">
    <source>
        <dbReference type="ARBA" id="ARBA00023251"/>
    </source>
</evidence>
<keyword evidence="3" id="KW-1185">Reference proteome</keyword>
<accession>A0ABP7UDM5</accession>
<dbReference type="EMBL" id="BAABDK010000022">
    <property type="protein sequence ID" value="GAA4041138.1"/>
    <property type="molecule type" value="Genomic_DNA"/>
</dbReference>
<dbReference type="InterPro" id="IPR000335">
    <property type="entry name" value="Bleomycin-R"/>
</dbReference>